<dbReference type="RefSeq" id="WP_081871138.1">
    <property type="nucleotide sequence ID" value="NZ_JMQM01000001.1"/>
</dbReference>
<name>A0A084UD30_9HYPH</name>
<feature type="domain" description="Glycosyltransferase subfamily 4-like N-terminal" evidence="2">
    <location>
        <begin position="14"/>
        <end position="167"/>
    </location>
</feature>
<dbReference type="Proteomes" id="UP000053675">
    <property type="component" value="Unassembled WGS sequence"/>
</dbReference>
<evidence type="ECO:0000313" key="3">
    <source>
        <dbReference type="EMBL" id="KFB10866.1"/>
    </source>
</evidence>
<proteinExistence type="predicted"/>
<dbReference type="EMBL" id="JMQM01000001">
    <property type="protein sequence ID" value="KFB10866.1"/>
    <property type="molecule type" value="Genomic_DNA"/>
</dbReference>
<dbReference type="InterPro" id="IPR028098">
    <property type="entry name" value="Glyco_trans_4-like_N"/>
</dbReference>
<evidence type="ECO:0000259" key="2">
    <source>
        <dbReference type="Pfam" id="PF13439"/>
    </source>
</evidence>
<evidence type="ECO:0000259" key="1">
    <source>
        <dbReference type="Pfam" id="PF00534"/>
    </source>
</evidence>
<sequence>MRVLLLCRGGEIAGSQRQVLYLLKAASKLDIKYLVVVDEPGEMLREVRKTDTPVILCNQPPWRKGRNILSRYVKLKQIQKIAGDFAPSIVHANDVWRNEYAMRSARKQGVPWVAHLRGPLQLRDYEKHKVQYADAVISIAERYSIDAMNAGISSEKIFTVGDAVDTETFISGPAPAPHKRPKFMLVGRIEPEKRVLDAVKVFAQLPPEVGSLHIFGSPTDRSYADEVEEYIRANHLGNRVALEGRISPDGMPAALAEHDVLLSLSGGSVMFEAMASETAVISVRDDGLHSHHTIDGMTAICITCSTPGEIAHEILARQPEWMSKELRLKARSYVEEQLSVDAIATKTLAVYRAALRRS</sequence>
<dbReference type="Gene3D" id="3.40.50.2000">
    <property type="entry name" value="Glycogen Phosphorylase B"/>
    <property type="match status" value="2"/>
</dbReference>
<evidence type="ECO:0000313" key="4">
    <source>
        <dbReference type="Proteomes" id="UP000053675"/>
    </source>
</evidence>
<reference evidence="3 4" key="1">
    <citation type="submission" date="2014-05" db="EMBL/GenBank/DDBJ databases">
        <title>Draft Genome Sequence of Nitratireductor basaltis Strain UMTGB225, A Marine Bacterium Isolated from Green Barrel Tunicate.</title>
        <authorList>
            <person name="Gan H.Y."/>
        </authorList>
    </citation>
    <scope>NUCLEOTIDE SEQUENCE [LARGE SCALE GENOMIC DNA]</scope>
    <source>
        <strain evidence="3 4">UMTGB225</strain>
    </source>
</reference>
<dbReference type="AlphaFoldDB" id="A0A084UD30"/>
<dbReference type="PATRIC" id="fig|472175.3.peg.1912"/>
<dbReference type="PANTHER" id="PTHR12526">
    <property type="entry name" value="GLYCOSYLTRANSFERASE"/>
    <property type="match status" value="1"/>
</dbReference>
<feature type="domain" description="Glycosyl transferase family 1" evidence="1">
    <location>
        <begin position="174"/>
        <end position="314"/>
    </location>
</feature>
<dbReference type="OrthoDB" id="9790710at2"/>
<dbReference type="eggNOG" id="COG0438">
    <property type="taxonomic scope" value="Bacteria"/>
</dbReference>
<dbReference type="CDD" id="cd03801">
    <property type="entry name" value="GT4_PimA-like"/>
    <property type="match status" value="1"/>
</dbReference>
<keyword evidence="3" id="KW-0808">Transferase</keyword>
<keyword evidence="4" id="KW-1185">Reference proteome</keyword>
<gene>
    <name evidence="3" type="ORF">EL18_01907</name>
</gene>
<organism evidence="3 4">
    <name type="scientific">Nitratireductor basaltis</name>
    <dbReference type="NCBI Taxonomy" id="472175"/>
    <lineage>
        <taxon>Bacteria</taxon>
        <taxon>Pseudomonadati</taxon>
        <taxon>Pseudomonadota</taxon>
        <taxon>Alphaproteobacteria</taxon>
        <taxon>Hyphomicrobiales</taxon>
        <taxon>Phyllobacteriaceae</taxon>
        <taxon>Nitratireductor</taxon>
    </lineage>
</organism>
<dbReference type="Pfam" id="PF00534">
    <property type="entry name" value="Glycos_transf_1"/>
    <property type="match status" value="1"/>
</dbReference>
<keyword evidence="3" id="KW-0328">Glycosyltransferase</keyword>
<dbReference type="InterPro" id="IPR001296">
    <property type="entry name" value="Glyco_trans_1"/>
</dbReference>
<dbReference type="Pfam" id="PF13439">
    <property type="entry name" value="Glyco_transf_4"/>
    <property type="match status" value="1"/>
</dbReference>
<dbReference type="STRING" id="472175.EL18_01907"/>
<dbReference type="SUPFAM" id="SSF53756">
    <property type="entry name" value="UDP-Glycosyltransferase/glycogen phosphorylase"/>
    <property type="match status" value="1"/>
</dbReference>
<dbReference type="GO" id="GO:0016757">
    <property type="term" value="F:glycosyltransferase activity"/>
    <property type="evidence" value="ECO:0007669"/>
    <property type="project" value="UniProtKB-KW"/>
</dbReference>
<accession>A0A084UD30</accession>
<comment type="caution">
    <text evidence="3">The sequence shown here is derived from an EMBL/GenBank/DDBJ whole genome shotgun (WGS) entry which is preliminary data.</text>
</comment>
<protein>
    <submittedName>
        <fullName evidence="3">UDP-D-galactose:(Glucosyl)lipopolysaccharide-1, 6-D-galactosyltransferase</fullName>
    </submittedName>
</protein>